<sequence length="288" mass="33200">MITPLSVQTLSLVDEGYDVRVVNDELKITKDGSPDDVRINCVYTKNEIDEIVQNTKSEINDNSLFKLRESDQLYLYKPSSITQTSKYYGMNWDIDPDYEIPPQTNFEFRDYLFGHTWSMTWDGNKWVGNNVVNHSFNKQSTYTNNYGHPGLIVQHTDHIAKWINCFHELPVYHQNVNFATILAEYVTNWRVVYKDGYVIPLPDSTEITLDSAPTYEIEGVKCDVQNIIVKVPSSITAVHMLYIQADININGHITPLKWDSHPSHPIVANCLHTWIDNPVIESFTQSIR</sequence>
<dbReference type="EMBL" id="JAPFFF010000016">
    <property type="protein sequence ID" value="KAK8865219.1"/>
    <property type="molecule type" value="Genomic_DNA"/>
</dbReference>
<evidence type="ECO:0000313" key="2">
    <source>
        <dbReference type="Proteomes" id="UP001470230"/>
    </source>
</evidence>
<gene>
    <name evidence="1" type="ORF">M9Y10_010757</name>
</gene>
<comment type="caution">
    <text evidence="1">The sequence shown here is derived from an EMBL/GenBank/DDBJ whole genome shotgun (WGS) entry which is preliminary data.</text>
</comment>
<keyword evidence="2" id="KW-1185">Reference proteome</keyword>
<reference evidence="1 2" key="1">
    <citation type="submission" date="2024-04" db="EMBL/GenBank/DDBJ databases">
        <title>Tritrichomonas musculus Genome.</title>
        <authorList>
            <person name="Alves-Ferreira E."/>
            <person name="Grigg M."/>
            <person name="Lorenzi H."/>
            <person name="Galac M."/>
        </authorList>
    </citation>
    <scope>NUCLEOTIDE SEQUENCE [LARGE SCALE GENOMIC DNA]</scope>
    <source>
        <strain evidence="1 2">EAF2021</strain>
    </source>
</reference>
<name>A0ABR2IP47_9EUKA</name>
<proteinExistence type="predicted"/>
<accession>A0ABR2IP47</accession>
<evidence type="ECO:0000313" key="1">
    <source>
        <dbReference type="EMBL" id="KAK8865219.1"/>
    </source>
</evidence>
<dbReference type="Proteomes" id="UP001470230">
    <property type="component" value="Unassembled WGS sequence"/>
</dbReference>
<protein>
    <submittedName>
        <fullName evidence="1">Uncharacterized protein</fullName>
    </submittedName>
</protein>
<organism evidence="1 2">
    <name type="scientific">Tritrichomonas musculus</name>
    <dbReference type="NCBI Taxonomy" id="1915356"/>
    <lineage>
        <taxon>Eukaryota</taxon>
        <taxon>Metamonada</taxon>
        <taxon>Parabasalia</taxon>
        <taxon>Tritrichomonadida</taxon>
        <taxon>Tritrichomonadidae</taxon>
        <taxon>Tritrichomonas</taxon>
    </lineage>
</organism>